<dbReference type="Gene3D" id="1.10.287.950">
    <property type="entry name" value="Methyl-accepting chemotaxis protein"/>
    <property type="match status" value="1"/>
</dbReference>
<dbReference type="InterPro" id="IPR004089">
    <property type="entry name" value="MCPsignal_dom"/>
</dbReference>
<dbReference type="CDD" id="cd06225">
    <property type="entry name" value="HAMP"/>
    <property type="match status" value="1"/>
</dbReference>
<dbReference type="InterPro" id="IPR035440">
    <property type="entry name" value="4HB_MCP_dom_sf"/>
</dbReference>
<dbReference type="Pfam" id="PF02203">
    <property type="entry name" value="TarH"/>
    <property type="match status" value="1"/>
</dbReference>
<evidence type="ECO:0000256" key="6">
    <source>
        <dbReference type="ARBA" id="ARBA00022692"/>
    </source>
</evidence>
<dbReference type="GO" id="GO:0007165">
    <property type="term" value="P:signal transduction"/>
    <property type="evidence" value="ECO:0007669"/>
    <property type="project" value="UniProtKB-KW"/>
</dbReference>
<name>A0A6I2L064_9BURK</name>
<gene>
    <name evidence="15" type="ORF">GJ699_14330</name>
</gene>
<dbReference type="AlphaFoldDB" id="A0A6I2L064"/>
<dbReference type="EMBL" id="WKJK01000006">
    <property type="protein sequence ID" value="MRW91170.1"/>
    <property type="molecule type" value="Genomic_DNA"/>
</dbReference>
<dbReference type="GO" id="GO:0006935">
    <property type="term" value="P:chemotaxis"/>
    <property type="evidence" value="ECO:0007669"/>
    <property type="project" value="UniProtKB-KW"/>
</dbReference>
<keyword evidence="5" id="KW-0997">Cell inner membrane</keyword>
<reference evidence="15 16" key="1">
    <citation type="submission" date="2019-11" db="EMBL/GenBank/DDBJ databases">
        <title>Novel species isolated from a subtropical stream in China.</title>
        <authorList>
            <person name="Lu H."/>
        </authorList>
    </citation>
    <scope>NUCLEOTIDE SEQUENCE [LARGE SCALE GENOMIC DNA]</scope>
    <source>
        <strain evidence="15 16">FT80W</strain>
    </source>
</reference>
<proteinExistence type="inferred from homology"/>
<keyword evidence="3" id="KW-0488">Methylation</keyword>
<dbReference type="PROSITE" id="PS50111">
    <property type="entry name" value="CHEMOTAXIS_TRANSDUC_2"/>
    <property type="match status" value="1"/>
</dbReference>
<dbReference type="FunFam" id="1.10.287.950:FF:000001">
    <property type="entry name" value="Methyl-accepting chemotaxis sensory transducer"/>
    <property type="match status" value="1"/>
</dbReference>
<dbReference type="GO" id="GO:0004888">
    <property type="term" value="F:transmembrane signaling receptor activity"/>
    <property type="evidence" value="ECO:0007669"/>
    <property type="project" value="InterPro"/>
</dbReference>
<dbReference type="PANTHER" id="PTHR43531">
    <property type="entry name" value="PROTEIN ICFG"/>
    <property type="match status" value="1"/>
</dbReference>
<dbReference type="SUPFAM" id="SSF47170">
    <property type="entry name" value="Aspartate receptor, ligand-binding domain"/>
    <property type="match status" value="1"/>
</dbReference>
<dbReference type="SMART" id="SM00283">
    <property type="entry name" value="MA"/>
    <property type="match status" value="1"/>
</dbReference>
<dbReference type="CDD" id="cd11386">
    <property type="entry name" value="MCP_signal"/>
    <property type="match status" value="1"/>
</dbReference>
<evidence type="ECO:0000256" key="8">
    <source>
        <dbReference type="ARBA" id="ARBA00023136"/>
    </source>
</evidence>
<dbReference type="PANTHER" id="PTHR43531:SF14">
    <property type="entry name" value="METHYL-ACCEPTING CHEMOTAXIS PROTEIN I-RELATED"/>
    <property type="match status" value="1"/>
</dbReference>
<evidence type="ECO:0000256" key="9">
    <source>
        <dbReference type="ARBA" id="ARBA00023224"/>
    </source>
</evidence>
<evidence type="ECO:0000256" key="2">
    <source>
        <dbReference type="ARBA" id="ARBA00022475"/>
    </source>
</evidence>
<organism evidence="15 16">
    <name type="scientific">Duganella guangzhouensis</name>
    <dbReference type="NCBI Taxonomy" id="2666084"/>
    <lineage>
        <taxon>Bacteria</taxon>
        <taxon>Pseudomonadati</taxon>
        <taxon>Pseudomonadota</taxon>
        <taxon>Betaproteobacteria</taxon>
        <taxon>Burkholderiales</taxon>
        <taxon>Oxalobacteraceae</taxon>
        <taxon>Telluria group</taxon>
        <taxon>Duganella</taxon>
    </lineage>
</organism>
<comment type="caution">
    <text evidence="15">The sequence shown here is derived from an EMBL/GenBank/DDBJ whole genome shotgun (WGS) entry which is preliminary data.</text>
</comment>
<evidence type="ECO:0000259" key="14">
    <source>
        <dbReference type="PROSITE" id="PS50885"/>
    </source>
</evidence>
<protein>
    <submittedName>
        <fullName evidence="15">HAMP domain-containing protein</fullName>
    </submittedName>
</protein>
<keyword evidence="7 12" id="KW-1133">Transmembrane helix</keyword>
<evidence type="ECO:0000259" key="13">
    <source>
        <dbReference type="PROSITE" id="PS50111"/>
    </source>
</evidence>
<evidence type="ECO:0000256" key="4">
    <source>
        <dbReference type="ARBA" id="ARBA00022500"/>
    </source>
</evidence>
<dbReference type="GO" id="GO:0005886">
    <property type="term" value="C:plasma membrane"/>
    <property type="evidence" value="ECO:0007669"/>
    <property type="project" value="UniProtKB-SubCell"/>
</dbReference>
<feature type="domain" description="HAMP" evidence="14">
    <location>
        <begin position="210"/>
        <end position="262"/>
    </location>
</feature>
<keyword evidence="2" id="KW-1003">Cell membrane</keyword>
<comment type="subcellular location">
    <subcellularLocation>
        <location evidence="1">Cell inner membrane</location>
        <topology evidence="1">Multi-pass membrane protein</topology>
    </subcellularLocation>
</comment>
<keyword evidence="9 11" id="KW-0807">Transducer</keyword>
<dbReference type="InterPro" id="IPR051310">
    <property type="entry name" value="MCP_chemotaxis"/>
</dbReference>
<dbReference type="Pfam" id="PF00015">
    <property type="entry name" value="MCPsignal"/>
    <property type="match status" value="1"/>
</dbReference>
<keyword evidence="8 12" id="KW-0472">Membrane</keyword>
<keyword evidence="4" id="KW-0145">Chemotaxis</keyword>
<evidence type="ECO:0000256" key="11">
    <source>
        <dbReference type="PROSITE-ProRule" id="PRU00284"/>
    </source>
</evidence>
<dbReference type="PROSITE" id="PS50885">
    <property type="entry name" value="HAMP"/>
    <property type="match status" value="1"/>
</dbReference>
<accession>A0A6I2L064</accession>
<evidence type="ECO:0000313" key="15">
    <source>
        <dbReference type="EMBL" id="MRW91170.1"/>
    </source>
</evidence>
<dbReference type="Proteomes" id="UP000433309">
    <property type="component" value="Unassembled WGS sequence"/>
</dbReference>
<evidence type="ECO:0000256" key="3">
    <source>
        <dbReference type="ARBA" id="ARBA00022481"/>
    </source>
</evidence>
<keyword evidence="16" id="KW-1185">Reference proteome</keyword>
<feature type="transmembrane region" description="Helical" evidence="12">
    <location>
        <begin position="7"/>
        <end position="29"/>
    </location>
</feature>
<dbReference type="RefSeq" id="WP_154377270.1">
    <property type="nucleotide sequence ID" value="NZ_WKJK01000006.1"/>
</dbReference>
<evidence type="ECO:0000256" key="12">
    <source>
        <dbReference type="SAM" id="Phobius"/>
    </source>
</evidence>
<feature type="domain" description="Methyl-accepting transducer" evidence="13">
    <location>
        <begin position="267"/>
        <end position="496"/>
    </location>
</feature>
<sequence length="528" mass="56177">MKVTIKFRLIATMVVLGVLIVVTGLSGLYGMQKVNLSLQDANENTMPSAMAIAESQLTLARARLALDRVTMHGELPDSDKTMARAESFMATSDKAWARYLALPQGDDEKLLSDQMDKDRKAFREQGLEPLLRALRDKDAVLADKITMSKMQPLFSKLSESAEKLGEFQAKSNTSQYEQSQTRYASQRWLTIGTIAGGVLLILAAAVSLLRSILVPIRASVTHFERMADGDLANHIEVRGNDEMSELMRALEQMQTKLAATVISVRDGAASIATATSEIATGNLDLSGRTEQQAASLEETASSLEQLTATVRQNSDNARQSNELAQEASRVAARGGEVVGNVIHTMESIRAASSRIADIIGVIDGIAFQTNILALNAAVEAARAGEQGRGFAVVASEVRSLAHRSAEAAKDIKALISASVTQVDGGVSQVREAGATMEEIVSSIERVTSIMVAISAAGQEQEVGISQINQAVSTLDATTQQNAALVEQAAAASASLEEQASNLSQAVAAFRVDRGGARRQPVRALLAAA</sequence>
<dbReference type="SMART" id="SM00304">
    <property type="entry name" value="HAMP"/>
    <property type="match status" value="1"/>
</dbReference>
<dbReference type="SUPFAM" id="SSF58104">
    <property type="entry name" value="Methyl-accepting chemotaxis protein (MCP) signaling domain"/>
    <property type="match status" value="1"/>
</dbReference>
<dbReference type="Pfam" id="PF00672">
    <property type="entry name" value="HAMP"/>
    <property type="match status" value="1"/>
</dbReference>
<evidence type="ECO:0000256" key="1">
    <source>
        <dbReference type="ARBA" id="ARBA00004429"/>
    </source>
</evidence>
<dbReference type="Gene3D" id="1.20.120.30">
    <property type="entry name" value="Aspartate receptor, ligand-binding domain"/>
    <property type="match status" value="1"/>
</dbReference>
<evidence type="ECO:0000256" key="7">
    <source>
        <dbReference type="ARBA" id="ARBA00022989"/>
    </source>
</evidence>
<comment type="similarity">
    <text evidence="10">Belongs to the methyl-accepting chemotaxis (MCP) protein family.</text>
</comment>
<evidence type="ECO:0000256" key="10">
    <source>
        <dbReference type="ARBA" id="ARBA00029447"/>
    </source>
</evidence>
<evidence type="ECO:0000313" key="16">
    <source>
        <dbReference type="Proteomes" id="UP000433309"/>
    </source>
</evidence>
<dbReference type="PRINTS" id="PR00260">
    <property type="entry name" value="CHEMTRNSDUCR"/>
</dbReference>
<dbReference type="InterPro" id="IPR003660">
    <property type="entry name" value="HAMP_dom"/>
</dbReference>
<dbReference type="InterPro" id="IPR004090">
    <property type="entry name" value="Chemotax_Me-accpt_rcpt"/>
</dbReference>
<feature type="transmembrane region" description="Helical" evidence="12">
    <location>
        <begin position="188"/>
        <end position="209"/>
    </location>
</feature>
<dbReference type="InterPro" id="IPR003122">
    <property type="entry name" value="Tar_rcpt_lig-bd"/>
</dbReference>
<evidence type="ECO:0000256" key="5">
    <source>
        <dbReference type="ARBA" id="ARBA00022519"/>
    </source>
</evidence>
<keyword evidence="6 12" id="KW-0812">Transmembrane</keyword>